<keyword evidence="9" id="KW-1185">Reference proteome</keyword>
<evidence type="ECO:0000256" key="4">
    <source>
        <dbReference type="ARBA" id="ARBA00023125"/>
    </source>
</evidence>
<dbReference type="InterPro" id="IPR003593">
    <property type="entry name" value="AAA+_ATPase"/>
</dbReference>
<dbReference type="InterPro" id="IPR025736">
    <property type="entry name" value="PucR_C-HTH_dom"/>
</dbReference>
<dbReference type="SUPFAM" id="SSF46689">
    <property type="entry name" value="Homeodomain-like"/>
    <property type="match status" value="1"/>
</dbReference>
<dbReference type="PANTHER" id="PTHR32071:SF77">
    <property type="entry name" value="TRANSCRIPTIONAL REGULATORY PROTEIN"/>
    <property type="match status" value="1"/>
</dbReference>
<feature type="compositionally biased region" description="Polar residues" evidence="6">
    <location>
        <begin position="572"/>
        <end position="582"/>
    </location>
</feature>
<evidence type="ECO:0000259" key="7">
    <source>
        <dbReference type="PROSITE" id="PS50045"/>
    </source>
</evidence>
<comment type="caution">
    <text evidence="8">The sequence shown here is derived from an EMBL/GenBank/DDBJ whole genome shotgun (WGS) entry which is preliminary data.</text>
</comment>
<dbReference type="Gene3D" id="3.40.50.300">
    <property type="entry name" value="P-loop containing nucleotide triphosphate hydrolases"/>
    <property type="match status" value="1"/>
</dbReference>
<dbReference type="CDD" id="cd00009">
    <property type="entry name" value="AAA"/>
    <property type="match status" value="1"/>
</dbReference>
<dbReference type="InterPro" id="IPR009057">
    <property type="entry name" value="Homeodomain-like_sf"/>
</dbReference>
<evidence type="ECO:0000256" key="1">
    <source>
        <dbReference type="ARBA" id="ARBA00022741"/>
    </source>
</evidence>
<dbReference type="InterPro" id="IPR025662">
    <property type="entry name" value="Sigma_54_int_dom_ATP-bd_1"/>
</dbReference>
<dbReference type="SMART" id="SM00382">
    <property type="entry name" value="AAA"/>
    <property type="match status" value="1"/>
</dbReference>
<dbReference type="Pfam" id="PF00158">
    <property type="entry name" value="Sigma54_activat"/>
    <property type="match status" value="1"/>
</dbReference>
<evidence type="ECO:0000256" key="6">
    <source>
        <dbReference type="SAM" id="MobiDB-lite"/>
    </source>
</evidence>
<dbReference type="Pfam" id="PF25601">
    <property type="entry name" value="AAA_lid_14"/>
    <property type="match status" value="1"/>
</dbReference>
<dbReference type="PROSITE" id="PS00675">
    <property type="entry name" value="SIGMA54_INTERACT_1"/>
    <property type="match status" value="1"/>
</dbReference>
<name>A0ABU7G4L7_9ALTE</name>
<evidence type="ECO:0000313" key="9">
    <source>
        <dbReference type="Proteomes" id="UP001310248"/>
    </source>
</evidence>
<accession>A0ABU7G4L7</accession>
<dbReference type="InterPro" id="IPR058031">
    <property type="entry name" value="AAA_lid_NorR"/>
</dbReference>
<dbReference type="InterPro" id="IPR025943">
    <property type="entry name" value="Sigma_54_int_dom_ATP-bd_2"/>
</dbReference>
<dbReference type="InterPro" id="IPR002078">
    <property type="entry name" value="Sigma_54_int"/>
</dbReference>
<keyword evidence="4" id="KW-0238">DNA-binding</keyword>
<feature type="domain" description="Sigma-54 factor interaction" evidence="7">
    <location>
        <begin position="318"/>
        <end position="545"/>
    </location>
</feature>
<dbReference type="InterPro" id="IPR029016">
    <property type="entry name" value="GAF-like_dom_sf"/>
</dbReference>
<dbReference type="EMBL" id="JAYDYW010000005">
    <property type="protein sequence ID" value="MEE1673405.1"/>
    <property type="molecule type" value="Genomic_DNA"/>
</dbReference>
<evidence type="ECO:0000256" key="2">
    <source>
        <dbReference type="ARBA" id="ARBA00022840"/>
    </source>
</evidence>
<dbReference type="Gene3D" id="3.30.450.40">
    <property type="match status" value="1"/>
</dbReference>
<dbReference type="InterPro" id="IPR003018">
    <property type="entry name" value="GAF"/>
</dbReference>
<keyword evidence="2" id="KW-0067">ATP-binding</keyword>
<keyword evidence="3" id="KW-0805">Transcription regulation</keyword>
<feature type="region of interest" description="Disordered" evidence="6">
    <location>
        <begin position="572"/>
        <end position="592"/>
    </location>
</feature>
<keyword evidence="5" id="KW-0804">Transcription</keyword>
<dbReference type="SUPFAM" id="SSF52540">
    <property type="entry name" value="P-loop containing nucleoside triphosphate hydrolases"/>
    <property type="match status" value="1"/>
</dbReference>
<evidence type="ECO:0000256" key="5">
    <source>
        <dbReference type="ARBA" id="ARBA00023163"/>
    </source>
</evidence>
<evidence type="ECO:0000256" key="3">
    <source>
        <dbReference type="ARBA" id="ARBA00023015"/>
    </source>
</evidence>
<protein>
    <submittedName>
        <fullName evidence="8">Sigma-54-dependent Fis family transcriptional regulator</fullName>
    </submittedName>
</protein>
<dbReference type="InterPro" id="IPR027417">
    <property type="entry name" value="P-loop_NTPase"/>
</dbReference>
<dbReference type="PANTHER" id="PTHR32071">
    <property type="entry name" value="TRANSCRIPTIONAL REGULATORY PROTEIN"/>
    <property type="match status" value="1"/>
</dbReference>
<dbReference type="PROSITE" id="PS00676">
    <property type="entry name" value="SIGMA54_INTERACT_2"/>
    <property type="match status" value="1"/>
</dbReference>
<dbReference type="RefSeq" id="WP_329774714.1">
    <property type="nucleotide sequence ID" value="NZ_JAYDYW010000005.1"/>
</dbReference>
<proteinExistence type="predicted"/>
<organism evidence="8 9">
    <name type="scientific">Agarivorans aestuarii</name>
    <dbReference type="NCBI Taxonomy" id="1563703"/>
    <lineage>
        <taxon>Bacteria</taxon>
        <taxon>Pseudomonadati</taxon>
        <taxon>Pseudomonadota</taxon>
        <taxon>Gammaproteobacteria</taxon>
        <taxon>Alteromonadales</taxon>
        <taxon>Alteromonadaceae</taxon>
        <taxon>Agarivorans</taxon>
    </lineage>
</organism>
<dbReference type="PROSITE" id="PS50045">
    <property type="entry name" value="SIGMA54_INTERACT_4"/>
    <property type="match status" value="1"/>
</dbReference>
<reference evidence="8 9" key="2">
    <citation type="submission" date="2023-12" db="EMBL/GenBank/DDBJ databases">
        <authorList>
            <consortium name="Cladostephus spongiosus"/>
            <person name="Lorente B."/>
            <person name="Cabral C."/>
            <person name="Frias J."/>
            <person name="Faria J."/>
            <person name="Toubarro D."/>
        </authorList>
    </citation>
    <scope>NUCLEOTIDE SEQUENCE [LARGE SCALE GENOMIC DNA]</scope>
    <source>
        <strain evidence="8 9">ZMCS4</strain>
    </source>
</reference>
<dbReference type="Gene3D" id="1.10.10.60">
    <property type="entry name" value="Homeodomain-like"/>
    <property type="match status" value="1"/>
</dbReference>
<evidence type="ECO:0000313" key="8">
    <source>
        <dbReference type="EMBL" id="MEE1673405.1"/>
    </source>
</evidence>
<sequence>MSEKSQWYLEHEALIKHSWQRCRDSGLTHHSEPNVEHKSAGDLSCLLEQHHQLLETTHHQVLPYYENLLSNSNSQVMLADHQGYVLKSWGEQRFKQQHQEIFSPGTGWQEPVLGTNAIGTALKTGSVVQIHHDEHFLVANRFMTGSAAPIYGVDREMVGVIDISSDTYLPESHTLGMVKIMSQAVENQLIISHFNSEHFLLRFNTSPENIDSQWSALVVFDETGLVISANRRAELVLATDLKLVNISELFEISVNQLVNQPESFQIPLITRQQFRVHGILHKPKQAKPRVLDFRTLLKPEQNRPQHVSEKQAFLLDDLNLGDPVMAKAVAQSKRIVDKEIPILIRGETGVGKEVFVKALHHSSLRSKQNMVTVNCAAIPQELVESELFGYEKGAFTGSSNKGYIGLIRKADKGTLFLDEIGDMPLNVQARLLRVLQERRVNPLGSTESYPVDFKLVSATNRNLKDDVEAGSFRQDLYYRVSGLNIELPALRHRSDRQHLIQFLLNYYAEAPQDALITERAMHSFCQHPWPGNIRQLVSVIQIAQAMSDNQAIDLQHLPDDFFADLDGQASNVEPFSASTPQPTGEAEQPKPTSSDDIVAIYLSLSCNISKTAQQLGISRNTVYKRLRESGYK</sequence>
<dbReference type="Proteomes" id="UP001310248">
    <property type="component" value="Unassembled WGS sequence"/>
</dbReference>
<dbReference type="Pfam" id="PF01590">
    <property type="entry name" value="GAF"/>
    <property type="match status" value="1"/>
</dbReference>
<keyword evidence="1" id="KW-0547">Nucleotide-binding</keyword>
<dbReference type="Gene3D" id="1.10.8.60">
    <property type="match status" value="1"/>
</dbReference>
<gene>
    <name evidence="8" type="ORF">SNR37_002828</name>
</gene>
<dbReference type="Pfam" id="PF13556">
    <property type="entry name" value="HTH_30"/>
    <property type="match status" value="1"/>
</dbReference>
<reference evidence="9" key="1">
    <citation type="submission" date="2023-07" db="EMBL/GenBank/DDBJ databases">
        <title>Draft genome sequence of Agarivorans aestuarii strain ZMCS4, a CAZymes producing bacteria isolated from the marine brown algae Clodostephus spongiosus.</title>
        <authorList>
            <person name="Lorente B."/>
            <person name="Cabral C."/>
            <person name="Frias J."/>
            <person name="Faria J."/>
            <person name="Toubarro D."/>
        </authorList>
    </citation>
    <scope>NUCLEOTIDE SEQUENCE [LARGE SCALE GENOMIC DNA]</scope>
    <source>
        <strain evidence="9">ZMCS4</strain>
    </source>
</reference>